<dbReference type="PANTHER" id="PTHR30093">
    <property type="entry name" value="GENERAL SECRETION PATHWAY PROTEIN G"/>
    <property type="match status" value="1"/>
</dbReference>
<dbReference type="InterPro" id="IPR012902">
    <property type="entry name" value="N_methyl_site"/>
</dbReference>
<dbReference type="AlphaFoldDB" id="A0AA37T8E1"/>
<dbReference type="PANTHER" id="PTHR30093:SF46">
    <property type="entry name" value="MSHA MINOR PILIN PROTEIN MSHB"/>
    <property type="match status" value="1"/>
</dbReference>
<reference evidence="2 3" key="1">
    <citation type="journal article" date="2014" name="Int. J. Syst. Evol. Microbiol.">
        <title>Complete genome sequence of Corynebacterium casei LMG S-19264T (=DSM 44701T), isolated from a smear-ripened cheese.</title>
        <authorList>
            <consortium name="US DOE Joint Genome Institute (JGI-PGF)"/>
            <person name="Walter F."/>
            <person name="Albersmeier A."/>
            <person name="Kalinowski J."/>
            <person name="Ruckert C."/>
        </authorList>
    </citation>
    <scope>NUCLEOTIDE SEQUENCE [LARGE SCALE GENOMIC DNA]</scope>
    <source>
        <strain evidence="2 3">NBRC 110095</strain>
    </source>
</reference>
<dbReference type="InterPro" id="IPR045584">
    <property type="entry name" value="Pilin-like"/>
</dbReference>
<name>A0AA37T8E1_9GAMM</name>
<dbReference type="NCBIfam" id="TIGR02532">
    <property type="entry name" value="IV_pilin_GFxxxE"/>
    <property type="match status" value="1"/>
</dbReference>
<evidence type="ECO:0008006" key="4">
    <source>
        <dbReference type="Google" id="ProtNLM"/>
    </source>
</evidence>
<proteinExistence type="predicted"/>
<sequence length="150" mass="15068">MHTMKQQQAGFTLIELISVIVILGILAATAIPRFLNLSDAAEQAAVQGVAGGLASAAALNHANNIAADAGLPTEANSIVSVTTCNNVAALLDGGLPNGYFISTNAVGAAEGDSAQCTVSVDSNDNNAFDASDSPSEFFTAYNVVAPATTP</sequence>
<keyword evidence="1" id="KW-0812">Transmembrane</keyword>
<keyword evidence="1" id="KW-1133">Transmembrane helix</keyword>
<evidence type="ECO:0000313" key="2">
    <source>
        <dbReference type="EMBL" id="GLS26717.1"/>
    </source>
</evidence>
<dbReference type="PROSITE" id="PS00409">
    <property type="entry name" value="PROKAR_NTER_METHYL"/>
    <property type="match status" value="1"/>
</dbReference>
<comment type="caution">
    <text evidence="2">The sequence shown here is derived from an EMBL/GenBank/DDBJ whole genome shotgun (WGS) entry which is preliminary data.</text>
</comment>
<dbReference type="RefSeq" id="WP_269783517.1">
    <property type="nucleotide sequence ID" value="NZ_BSPD01000058.1"/>
</dbReference>
<dbReference type="Proteomes" id="UP001156870">
    <property type="component" value="Unassembled WGS sequence"/>
</dbReference>
<dbReference type="Gene3D" id="3.30.700.10">
    <property type="entry name" value="Glycoprotein, Type 4 Pilin"/>
    <property type="match status" value="1"/>
</dbReference>
<feature type="transmembrane region" description="Helical" evidence="1">
    <location>
        <begin position="12"/>
        <end position="31"/>
    </location>
</feature>
<keyword evidence="1" id="KW-0472">Membrane</keyword>
<dbReference type="Pfam" id="PF07963">
    <property type="entry name" value="N_methyl"/>
    <property type="match status" value="1"/>
</dbReference>
<evidence type="ECO:0000313" key="3">
    <source>
        <dbReference type="Proteomes" id="UP001156870"/>
    </source>
</evidence>
<dbReference type="SUPFAM" id="SSF54523">
    <property type="entry name" value="Pili subunits"/>
    <property type="match status" value="1"/>
</dbReference>
<evidence type="ECO:0000256" key="1">
    <source>
        <dbReference type="SAM" id="Phobius"/>
    </source>
</evidence>
<gene>
    <name evidence="2" type="ORF">GCM10007877_24340</name>
</gene>
<protein>
    <recommendedName>
        <fullName evidence="4">Type II secretion system protein</fullName>
    </recommendedName>
</protein>
<accession>A0AA37T8E1</accession>
<organism evidence="2 3">
    <name type="scientific">Marinibactrum halimedae</name>
    <dbReference type="NCBI Taxonomy" id="1444977"/>
    <lineage>
        <taxon>Bacteria</taxon>
        <taxon>Pseudomonadati</taxon>
        <taxon>Pseudomonadota</taxon>
        <taxon>Gammaproteobacteria</taxon>
        <taxon>Cellvibrionales</taxon>
        <taxon>Cellvibrionaceae</taxon>
        <taxon>Marinibactrum</taxon>
    </lineage>
</organism>
<keyword evidence="3" id="KW-1185">Reference proteome</keyword>
<dbReference type="EMBL" id="BSPD01000058">
    <property type="protein sequence ID" value="GLS26717.1"/>
    <property type="molecule type" value="Genomic_DNA"/>
</dbReference>